<evidence type="ECO:0000313" key="2">
    <source>
        <dbReference type="EMBL" id="KDQ52706.1"/>
    </source>
</evidence>
<feature type="region of interest" description="Disordered" evidence="1">
    <location>
        <begin position="25"/>
        <end position="133"/>
    </location>
</feature>
<reference evidence="3" key="1">
    <citation type="journal article" date="2014" name="Proc. Natl. Acad. Sci. U.S.A.">
        <title>Extensive sampling of basidiomycete genomes demonstrates inadequacy of the white-rot/brown-rot paradigm for wood decay fungi.</title>
        <authorList>
            <person name="Riley R."/>
            <person name="Salamov A.A."/>
            <person name="Brown D.W."/>
            <person name="Nagy L.G."/>
            <person name="Floudas D."/>
            <person name="Held B.W."/>
            <person name="Levasseur A."/>
            <person name="Lombard V."/>
            <person name="Morin E."/>
            <person name="Otillar R."/>
            <person name="Lindquist E.A."/>
            <person name="Sun H."/>
            <person name="LaButti K.M."/>
            <person name="Schmutz J."/>
            <person name="Jabbour D."/>
            <person name="Luo H."/>
            <person name="Baker S.E."/>
            <person name="Pisabarro A.G."/>
            <person name="Walton J.D."/>
            <person name="Blanchette R.A."/>
            <person name="Henrissat B."/>
            <person name="Martin F."/>
            <person name="Cullen D."/>
            <person name="Hibbett D.S."/>
            <person name="Grigoriev I.V."/>
        </authorList>
    </citation>
    <scope>NUCLEOTIDE SEQUENCE [LARGE SCALE GENOMIC DNA]</scope>
    <source>
        <strain evidence="3">MUCL 33604</strain>
    </source>
</reference>
<evidence type="ECO:0000313" key="3">
    <source>
        <dbReference type="Proteomes" id="UP000027265"/>
    </source>
</evidence>
<keyword evidence="3" id="KW-1185">Reference proteome</keyword>
<evidence type="ECO:0000256" key="1">
    <source>
        <dbReference type="SAM" id="MobiDB-lite"/>
    </source>
</evidence>
<gene>
    <name evidence="2" type="ORF">JAAARDRAFT_198053</name>
</gene>
<dbReference type="AlphaFoldDB" id="A0A067PQW5"/>
<feature type="compositionally biased region" description="Low complexity" evidence="1">
    <location>
        <begin position="87"/>
        <end position="133"/>
    </location>
</feature>
<organism evidence="2 3">
    <name type="scientific">Jaapia argillacea MUCL 33604</name>
    <dbReference type="NCBI Taxonomy" id="933084"/>
    <lineage>
        <taxon>Eukaryota</taxon>
        <taxon>Fungi</taxon>
        <taxon>Dikarya</taxon>
        <taxon>Basidiomycota</taxon>
        <taxon>Agaricomycotina</taxon>
        <taxon>Agaricomycetes</taxon>
        <taxon>Agaricomycetidae</taxon>
        <taxon>Jaapiales</taxon>
        <taxon>Jaapiaceae</taxon>
        <taxon>Jaapia</taxon>
    </lineage>
</organism>
<dbReference type="Proteomes" id="UP000027265">
    <property type="component" value="Unassembled WGS sequence"/>
</dbReference>
<feature type="compositionally biased region" description="Polar residues" evidence="1">
    <location>
        <begin position="60"/>
        <end position="74"/>
    </location>
</feature>
<dbReference type="InParanoid" id="A0A067PQW5"/>
<accession>A0A067PQW5</accession>
<name>A0A067PQW5_9AGAM</name>
<proteinExistence type="predicted"/>
<sequence length="221" mass="23546">MDLDLIIRLGQLVLENNPELSDVSYLQAPGSTYPPAREESSSSQTSSNQPFHGYQYPAPLTTQHRLRQATSQPLLNPRPAEPQQFQSPPTTASRSSSSPSAVSSISPSTISSISPSSISSVRPSTISSVNPSTVSLVSPSISSISLCSTTTAFSSSDTTDHQAQRLPLAAVGLDWFDTPGGYQGSNGNSYIVTVGNRTLSTDQWQASPSLSFEDIRPIDTR</sequence>
<dbReference type="HOGENOM" id="CLU_1250836_0_0_1"/>
<protein>
    <submittedName>
        <fullName evidence="2">Uncharacterized protein</fullName>
    </submittedName>
</protein>
<dbReference type="EMBL" id="KL197738">
    <property type="protein sequence ID" value="KDQ52706.1"/>
    <property type="molecule type" value="Genomic_DNA"/>
</dbReference>